<dbReference type="PANTHER" id="PTHR23426">
    <property type="entry name" value="FERREDOXIN/ADRENODOXIN"/>
    <property type="match status" value="1"/>
</dbReference>
<dbReference type="GO" id="GO:0005829">
    <property type="term" value="C:cytosol"/>
    <property type="evidence" value="ECO:0007669"/>
    <property type="project" value="TreeGrafter"/>
</dbReference>
<comment type="cofactor">
    <cofactor evidence="6">
        <name>[2Fe-2S] cluster</name>
        <dbReference type="ChEBI" id="CHEBI:190135"/>
    </cofactor>
</comment>
<dbReference type="InterPro" id="IPR036010">
    <property type="entry name" value="2Fe-2S_ferredoxin-like_sf"/>
</dbReference>
<evidence type="ECO:0000256" key="1">
    <source>
        <dbReference type="ARBA" id="ARBA00010914"/>
    </source>
</evidence>
<evidence type="ECO:0000313" key="8">
    <source>
        <dbReference type="EMBL" id="OZI24934.1"/>
    </source>
</evidence>
<reference evidence="9" key="1">
    <citation type="submission" date="2017-05" db="EMBL/GenBank/DDBJ databases">
        <title>Complete and WGS of Bordetella genogroups.</title>
        <authorList>
            <person name="Spilker T."/>
            <person name="Lipuma J."/>
        </authorList>
    </citation>
    <scope>NUCLEOTIDE SEQUENCE [LARGE SCALE GENOMIC DNA]</scope>
    <source>
        <strain evidence="9">AU18089</strain>
    </source>
</reference>
<dbReference type="PROSITE" id="PS00814">
    <property type="entry name" value="ADX"/>
    <property type="match status" value="1"/>
</dbReference>
<evidence type="ECO:0000256" key="6">
    <source>
        <dbReference type="ARBA" id="ARBA00034078"/>
    </source>
</evidence>
<dbReference type="PROSITE" id="PS51085">
    <property type="entry name" value="2FE2S_FER_2"/>
    <property type="match status" value="1"/>
</dbReference>
<dbReference type="OrthoDB" id="9799640at2"/>
<dbReference type="SUPFAM" id="SSF54292">
    <property type="entry name" value="2Fe-2S ferredoxin-like"/>
    <property type="match status" value="1"/>
</dbReference>
<evidence type="ECO:0000256" key="2">
    <source>
        <dbReference type="ARBA" id="ARBA00022714"/>
    </source>
</evidence>
<comment type="similarity">
    <text evidence="1">Belongs to the adrenodoxin/putidaredoxin family.</text>
</comment>
<dbReference type="GO" id="GO:0009055">
    <property type="term" value="F:electron transfer activity"/>
    <property type="evidence" value="ECO:0007669"/>
    <property type="project" value="TreeGrafter"/>
</dbReference>
<gene>
    <name evidence="8" type="ORF">CAL19_05480</name>
</gene>
<sequence>MPKIIFIDAQASSTQVEAASGESVMLAALGAHVKGILGECGGSLACATCHVYVDEAWLDKLPSVSDLENEMLDATVCERRPNSRLCCQIEMSNALDGLTVRLPDAQI</sequence>
<keyword evidence="2" id="KW-0001">2Fe-2S</keyword>
<dbReference type="AlphaFoldDB" id="A0A261RIR4"/>
<name>A0A261RIR4_9BORD</name>
<evidence type="ECO:0000256" key="3">
    <source>
        <dbReference type="ARBA" id="ARBA00022723"/>
    </source>
</evidence>
<dbReference type="InterPro" id="IPR001041">
    <property type="entry name" value="2Fe-2S_ferredoxin-type"/>
</dbReference>
<evidence type="ECO:0000256" key="5">
    <source>
        <dbReference type="ARBA" id="ARBA00023014"/>
    </source>
</evidence>
<keyword evidence="4" id="KW-0408">Iron</keyword>
<dbReference type="Gene3D" id="3.10.20.30">
    <property type="match status" value="1"/>
</dbReference>
<organism evidence="8 9">
    <name type="scientific">Bordetella genomosp. 7</name>
    <dbReference type="NCBI Taxonomy" id="1416805"/>
    <lineage>
        <taxon>Bacteria</taxon>
        <taxon>Pseudomonadati</taxon>
        <taxon>Pseudomonadota</taxon>
        <taxon>Betaproteobacteria</taxon>
        <taxon>Burkholderiales</taxon>
        <taxon>Alcaligenaceae</taxon>
        <taxon>Bordetella</taxon>
    </lineage>
</organism>
<dbReference type="EMBL" id="NEVK01000003">
    <property type="protein sequence ID" value="OZI24934.1"/>
    <property type="molecule type" value="Genomic_DNA"/>
</dbReference>
<dbReference type="RefSeq" id="WP_026640491.1">
    <property type="nucleotide sequence ID" value="NZ_NEVI01000006.1"/>
</dbReference>
<evidence type="ECO:0000313" key="9">
    <source>
        <dbReference type="Proteomes" id="UP000216947"/>
    </source>
</evidence>
<keyword evidence="3" id="KW-0479">Metal-binding</keyword>
<dbReference type="InterPro" id="IPR018298">
    <property type="entry name" value="Adrenodoxin_Fe-S_BS"/>
</dbReference>
<keyword evidence="9" id="KW-1185">Reference proteome</keyword>
<feature type="domain" description="2Fe-2S ferredoxin-type" evidence="7">
    <location>
        <begin position="2"/>
        <end position="106"/>
    </location>
</feature>
<dbReference type="CDD" id="cd00207">
    <property type="entry name" value="fer2"/>
    <property type="match status" value="1"/>
</dbReference>
<dbReference type="GO" id="GO:0140647">
    <property type="term" value="P:P450-containing electron transport chain"/>
    <property type="evidence" value="ECO:0007669"/>
    <property type="project" value="InterPro"/>
</dbReference>
<dbReference type="PANTHER" id="PTHR23426:SF65">
    <property type="entry name" value="FERREDOXIN-2, MITOCHONDRIAL"/>
    <property type="match status" value="1"/>
</dbReference>
<dbReference type="GO" id="GO:0046872">
    <property type="term" value="F:metal ion binding"/>
    <property type="evidence" value="ECO:0007669"/>
    <property type="project" value="UniProtKB-KW"/>
</dbReference>
<protein>
    <recommendedName>
        <fullName evidence="7">2Fe-2S ferredoxin-type domain-containing protein</fullName>
    </recommendedName>
</protein>
<keyword evidence="5" id="KW-0411">Iron-sulfur</keyword>
<proteinExistence type="inferred from homology"/>
<evidence type="ECO:0000256" key="4">
    <source>
        <dbReference type="ARBA" id="ARBA00023004"/>
    </source>
</evidence>
<dbReference type="GO" id="GO:0051537">
    <property type="term" value="F:2 iron, 2 sulfur cluster binding"/>
    <property type="evidence" value="ECO:0007669"/>
    <property type="project" value="UniProtKB-KW"/>
</dbReference>
<comment type="caution">
    <text evidence="8">The sequence shown here is derived from an EMBL/GenBank/DDBJ whole genome shotgun (WGS) entry which is preliminary data.</text>
</comment>
<dbReference type="InterPro" id="IPR012675">
    <property type="entry name" value="Beta-grasp_dom_sf"/>
</dbReference>
<dbReference type="InterPro" id="IPR001055">
    <property type="entry name" value="Adrenodoxin-like"/>
</dbReference>
<dbReference type="Proteomes" id="UP000216947">
    <property type="component" value="Unassembled WGS sequence"/>
</dbReference>
<dbReference type="PRINTS" id="PR00355">
    <property type="entry name" value="ADRENODOXIN"/>
</dbReference>
<accession>A0A261RIR4</accession>
<dbReference type="Pfam" id="PF00111">
    <property type="entry name" value="Fer2"/>
    <property type="match status" value="1"/>
</dbReference>
<evidence type="ECO:0000259" key="7">
    <source>
        <dbReference type="PROSITE" id="PS51085"/>
    </source>
</evidence>